<dbReference type="InterPro" id="IPR029032">
    <property type="entry name" value="AhpD-like"/>
</dbReference>
<accession>A0A4Q2UYQ6</accession>
<dbReference type="PANTHER" id="PTHR34846">
    <property type="entry name" value="4-CARBOXYMUCONOLACTONE DECARBOXYLASE FAMILY PROTEIN (AFU_ORTHOLOGUE AFUA_6G11590)"/>
    <property type="match status" value="1"/>
</dbReference>
<dbReference type="Gene3D" id="1.20.1290.10">
    <property type="entry name" value="AhpD-like"/>
    <property type="match status" value="1"/>
</dbReference>
<sequence>MRVSYLPNPPTGFTEAEEEIVQRIAARRGEYGLLPLDLVLLHAPEIANGWDVLFSAIRDKSSLPDHLREIAIVRTAVLNKAWYEWGWHAPLLRDTEPFRQSPNKMHTVADPNPLDPGELDQVEWTVLKFADEITKNINPTDSTFEKLRSVCGFSNREIVELTATVSGYNFASRECEHREFVAGTESSDS</sequence>
<evidence type="ECO:0000313" key="1">
    <source>
        <dbReference type="EMBL" id="RYC77378.1"/>
    </source>
</evidence>
<dbReference type="EMBL" id="MQTW01002363">
    <property type="protein sequence ID" value="RYC77378.1"/>
    <property type="molecule type" value="Genomic_DNA"/>
</dbReference>
<protein>
    <recommendedName>
        <fullName evidence="3">Carboxymuconolactone decarboxylase-like domain-containing protein</fullName>
    </recommendedName>
</protein>
<dbReference type="AlphaFoldDB" id="A0A4Q2UYQ6"/>
<organism evidence="1 2">
    <name type="scientific">Fusarium oxysporum f. sp. narcissi</name>
    <dbReference type="NCBI Taxonomy" id="451672"/>
    <lineage>
        <taxon>Eukaryota</taxon>
        <taxon>Fungi</taxon>
        <taxon>Dikarya</taxon>
        <taxon>Ascomycota</taxon>
        <taxon>Pezizomycotina</taxon>
        <taxon>Sordariomycetes</taxon>
        <taxon>Hypocreomycetidae</taxon>
        <taxon>Hypocreales</taxon>
        <taxon>Nectriaceae</taxon>
        <taxon>Fusarium</taxon>
        <taxon>Fusarium oxysporum species complex</taxon>
    </lineage>
</organism>
<reference evidence="1 2" key="1">
    <citation type="submission" date="2016-12" db="EMBL/GenBank/DDBJ databases">
        <title>Draft genome sequence of Fusarium oxysporum causing rot on Narcissus.</title>
        <authorList>
            <person name="Armitage A.D."/>
            <person name="Taylor A."/>
            <person name="Clarkson J.P."/>
            <person name="Harrison R.J."/>
            <person name="Jackson A.C."/>
        </authorList>
    </citation>
    <scope>NUCLEOTIDE SEQUENCE [LARGE SCALE GENOMIC DNA]</scope>
    <source>
        <strain evidence="1 2">N139</strain>
    </source>
</reference>
<comment type="caution">
    <text evidence="1">The sequence shown here is derived from an EMBL/GenBank/DDBJ whole genome shotgun (WGS) entry which is preliminary data.</text>
</comment>
<dbReference type="Proteomes" id="UP000290540">
    <property type="component" value="Unassembled WGS sequence"/>
</dbReference>
<gene>
    <name evidence="1" type="ORF">BFJ63_vAg19748</name>
</gene>
<dbReference type="PANTHER" id="PTHR34846:SF11">
    <property type="entry name" value="4-CARBOXYMUCONOLACTONE DECARBOXYLASE FAMILY PROTEIN (AFU_ORTHOLOGUE AFUA_6G11590)"/>
    <property type="match status" value="1"/>
</dbReference>
<dbReference type="SUPFAM" id="SSF69118">
    <property type="entry name" value="AhpD-like"/>
    <property type="match status" value="1"/>
</dbReference>
<evidence type="ECO:0008006" key="3">
    <source>
        <dbReference type="Google" id="ProtNLM"/>
    </source>
</evidence>
<proteinExistence type="predicted"/>
<evidence type="ECO:0000313" key="2">
    <source>
        <dbReference type="Proteomes" id="UP000290540"/>
    </source>
</evidence>
<name>A0A4Q2UYQ6_FUSOX</name>